<reference evidence="8" key="1">
    <citation type="submission" date="2020-11" db="EMBL/GenBank/DDBJ databases">
        <authorList>
            <consortium name="DOE Joint Genome Institute"/>
            <person name="Ahrendt S."/>
            <person name="Riley R."/>
            <person name="Andreopoulos W."/>
            <person name="Labutti K."/>
            <person name="Pangilinan J."/>
            <person name="Ruiz-Duenas F.J."/>
            <person name="Barrasa J.M."/>
            <person name="Sanchez-Garcia M."/>
            <person name="Camarero S."/>
            <person name="Miyauchi S."/>
            <person name="Serrano A."/>
            <person name="Linde D."/>
            <person name="Babiker R."/>
            <person name="Drula E."/>
            <person name="Ayuso-Fernandez I."/>
            <person name="Pacheco R."/>
            <person name="Padilla G."/>
            <person name="Ferreira P."/>
            <person name="Barriuso J."/>
            <person name="Kellner H."/>
            <person name="Castanera R."/>
            <person name="Alfaro M."/>
            <person name="Ramirez L."/>
            <person name="Pisabarro A.G."/>
            <person name="Kuo A."/>
            <person name="Tritt A."/>
            <person name="Lipzen A."/>
            <person name="He G."/>
            <person name="Yan M."/>
            <person name="Ng V."/>
            <person name="Cullen D."/>
            <person name="Martin F."/>
            <person name="Rosso M.-N."/>
            <person name="Henrissat B."/>
            <person name="Hibbett D."/>
            <person name="Martinez A.T."/>
            <person name="Grigoriev I.V."/>
        </authorList>
    </citation>
    <scope>NUCLEOTIDE SEQUENCE</scope>
    <source>
        <strain evidence="8">CBS 247.69</strain>
    </source>
</reference>
<keyword evidence="4 6" id="KW-0472">Membrane</keyword>
<feature type="region of interest" description="Disordered" evidence="5">
    <location>
        <begin position="162"/>
        <end position="198"/>
    </location>
</feature>
<evidence type="ECO:0000256" key="6">
    <source>
        <dbReference type="SAM" id="Phobius"/>
    </source>
</evidence>
<evidence type="ECO:0000256" key="7">
    <source>
        <dbReference type="SAM" id="SignalP"/>
    </source>
</evidence>
<organism evidence="8 9">
    <name type="scientific">Collybia nuda</name>
    <dbReference type="NCBI Taxonomy" id="64659"/>
    <lineage>
        <taxon>Eukaryota</taxon>
        <taxon>Fungi</taxon>
        <taxon>Dikarya</taxon>
        <taxon>Basidiomycota</taxon>
        <taxon>Agaricomycotina</taxon>
        <taxon>Agaricomycetes</taxon>
        <taxon>Agaricomycetidae</taxon>
        <taxon>Agaricales</taxon>
        <taxon>Tricholomatineae</taxon>
        <taxon>Clitocybaceae</taxon>
        <taxon>Collybia</taxon>
    </lineage>
</organism>
<dbReference type="GO" id="GO:0071944">
    <property type="term" value="C:cell periphery"/>
    <property type="evidence" value="ECO:0007669"/>
    <property type="project" value="UniProtKB-ARBA"/>
</dbReference>
<feature type="compositionally biased region" description="Low complexity" evidence="5">
    <location>
        <begin position="286"/>
        <end position="313"/>
    </location>
</feature>
<keyword evidence="9" id="KW-1185">Reference proteome</keyword>
<feature type="compositionally biased region" description="Polar residues" evidence="5">
    <location>
        <begin position="162"/>
        <end position="178"/>
    </location>
</feature>
<name>A0A9P6CBV8_9AGAR</name>
<keyword evidence="7" id="KW-0732">Signal</keyword>
<protein>
    <recommendedName>
        <fullName evidence="10">Transmembrane protein</fullName>
    </recommendedName>
</protein>
<comment type="caution">
    <text evidence="8">The sequence shown here is derived from an EMBL/GenBank/DDBJ whole genome shotgun (WGS) entry which is preliminary data.</text>
</comment>
<keyword evidence="2 6" id="KW-0812">Transmembrane</keyword>
<dbReference type="AlphaFoldDB" id="A0A9P6CBV8"/>
<comment type="subcellular location">
    <subcellularLocation>
        <location evidence="1">Membrane</location>
        <topology evidence="1">Single-pass membrane protein</topology>
    </subcellularLocation>
</comment>
<feature type="region of interest" description="Disordered" evidence="5">
    <location>
        <begin position="261"/>
        <end position="339"/>
    </location>
</feature>
<evidence type="ECO:0000313" key="9">
    <source>
        <dbReference type="Proteomes" id="UP000807353"/>
    </source>
</evidence>
<dbReference type="PANTHER" id="PTHR15549">
    <property type="entry name" value="PAIRED IMMUNOGLOBULIN-LIKE TYPE 2 RECEPTOR"/>
    <property type="match status" value="1"/>
</dbReference>
<dbReference type="EMBL" id="MU150307">
    <property type="protein sequence ID" value="KAF9459981.1"/>
    <property type="molecule type" value="Genomic_DNA"/>
</dbReference>
<feature type="signal peptide" evidence="7">
    <location>
        <begin position="1"/>
        <end position="23"/>
    </location>
</feature>
<keyword evidence="3 6" id="KW-1133">Transmembrane helix</keyword>
<evidence type="ECO:0000256" key="2">
    <source>
        <dbReference type="ARBA" id="ARBA00022692"/>
    </source>
</evidence>
<dbReference type="Proteomes" id="UP000807353">
    <property type="component" value="Unassembled WGS sequence"/>
</dbReference>
<proteinExistence type="predicted"/>
<accession>A0A9P6CBV8</accession>
<feature type="chain" id="PRO_5040350838" description="Transmembrane protein" evidence="7">
    <location>
        <begin position="24"/>
        <end position="339"/>
    </location>
</feature>
<sequence>MKMTSGALAPLVALFTLIPVVASADVPVCLNTQSQWSYNSLGQSPCEMASYLEGVCSTTGTNVDIPPLETGEYYIAGSPQFTTACRCSTVVYSLLSACALCQSSGTFKGWSTYSFNCTSSMTYLSNFPANIPSGTRVPHWAYLDVVTLDVFSASLAQDSLNAPESTPVQQATTTSARGFTTGIPGHTAPAQDSGSKKSNAGAIAGGVIGGLAFLAIVGGLMFWLVRRRRRTLGKPITAPAPMSPPTSQYVDYNPVSLYPAPSPSLQKPYDPSDPNTFPTPSPVPYSPVTLPYQTGTPPPGSVTTTSVATAPAPIQVPMQGPNRYSTAGQGHGYSGVPEL</sequence>
<evidence type="ECO:0000256" key="3">
    <source>
        <dbReference type="ARBA" id="ARBA00022989"/>
    </source>
</evidence>
<feature type="transmembrane region" description="Helical" evidence="6">
    <location>
        <begin position="202"/>
        <end position="225"/>
    </location>
</feature>
<evidence type="ECO:0000256" key="4">
    <source>
        <dbReference type="ARBA" id="ARBA00023136"/>
    </source>
</evidence>
<dbReference type="Gene3D" id="1.20.5.510">
    <property type="entry name" value="Single helix bin"/>
    <property type="match status" value="1"/>
</dbReference>
<dbReference type="OrthoDB" id="2576311at2759"/>
<evidence type="ECO:0000313" key="8">
    <source>
        <dbReference type="EMBL" id="KAF9459981.1"/>
    </source>
</evidence>
<gene>
    <name evidence="8" type="ORF">BDZ94DRAFT_1267131</name>
</gene>
<evidence type="ECO:0000256" key="5">
    <source>
        <dbReference type="SAM" id="MobiDB-lite"/>
    </source>
</evidence>
<evidence type="ECO:0000256" key="1">
    <source>
        <dbReference type="ARBA" id="ARBA00004167"/>
    </source>
</evidence>
<dbReference type="GO" id="GO:0016020">
    <property type="term" value="C:membrane"/>
    <property type="evidence" value="ECO:0007669"/>
    <property type="project" value="UniProtKB-SubCell"/>
</dbReference>
<dbReference type="InterPro" id="IPR051694">
    <property type="entry name" value="Immunoregulatory_rcpt-like"/>
</dbReference>
<evidence type="ECO:0008006" key="10">
    <source>
        <dbReference type="Google" id="ProtNLM"/>
    </source>
</evidence>